<evidence type="ECO:0008006" key="4">
    <source>
        <dbReference type="Google" id="ProtNLM"/>
    </source>
</evidence>
<dbReference type="EMBL" id="JAUYVH010000001">
    <property type="protein sequence ID" value="MDQ9169000.1"/>
    <property type="molecule type" value="Genomic_DNA"/>
</dbReference>
<evidence type="ECO:0000313" key="2">
    <source>
        <dbReference type="EMBL" id="MDQ9169000.1"/>
    </source>
</evidence>
<keyword evidence="3" id="KW-1185">Reference proteome</keyword>
<protein>
    <recommendedName>
        <fullName evidence="4">Competence protein CoiA-like protein</fullName>
    </recommendedName>
</protein>
<evidence type="ECO:0000313" key="3">
    <source>
        <dbReference type="Proteomes" id="UP001225596"/>
    </source>
</evidence>
<proteinExistence type="predicted"/>
<reference evidence="2 3" key="1">
    <citation type="submission" date="2023-08" db="EMBL/GenBank/DDBJ databases">
        <title>Oxalobacteraceae gen .nov., isolated from river sludge outside the plant.</title>
        <authorList>
            <person name="Zhao S.Y."/>
        </authorList>
    </citation>
    <scope>NUCLEOTIDE SEQUENCE [LARGE SCALE GENOMIC DNA]</scope>
    <source>
        <strain evidence="2 3">R-40</strain>
    </source>
</reference>
<comment type="caution">
    <text evidence="2">The sequence shown here is derived from an EMBL/GenBank/DDBJ whole genome shotgun (WGS) entry which is preliminary data.</text>
</comment>
<feature type="coiled-coil region" evidence="1">
    <location>
        <begin position="206"/>
        <end position="238"/>
    </location>
</feature>
<evidence type="ECO:0000256" key="1">
    <source>
        <dbReference type="SAM" id="Coils"/>
    </source>
</evidence>
<dbReference type="Proteomes" id="UP001225596">
    <property type="component" value="Unassembled WGS sequence"/>
</dbReference>
<gene>
    <name evidence="2" type="ORF">Q8A64_01115</name>
</gene>
<dbReference type="RefSeq" id="WP_338434828.1">
    <property type="nucleotide sequence ID" value="NZ_JAUYVH010000001.1"/>
</dbReference>
<organism evidence="2 3">
    <name type="scientific">Keguizhuia sedimenti</name>
    <dbReference type="NCBI Taxonomy" id="3064264"/>
    <lineage>
        <taxon>Bacteria</taxon>
        <taxon>Pseudomonadati</taxon>
        <taxon>Pseudomonadota</taxon>
        <taxon>Betaproteobacteria</taxon>
        <taxon>Burkholderiales</taxon>
        <taxon>Oxalobacteraceae</taxon>
        <taxon>Keguizhuia</taxon>
    </lineage>
</organism>
<accession>A0ABU1BJ16</accession>
<name>A0ABU1BJ16_9BURK</name>
<sequence length="357" mass="40184">MGKTNHEPLISYARAANGDVASIHDVPSGLACACTCLACQEPVIARKGAVRRWSFAHGADRPMPCEWAAETALHYAMKQLIAEERRILIPQLAISVQQKTSYGETLSKSKTFPEQEIALDTVYLEYSVHPIRPDVVAVSNGRKLLIEIVVTHDVDETKRTHIKKIGASAIRINLKRFERTVDRDALHRLLLESCPEKEWIYHSRREELAQRLHAELEVEVAEKERAHAQRIAERFEQKEKVRLKVAAPIQHEPDIPFSDGSVMCFRLKDEGEAYIKRAPSGALTLEFSNAASIDMSALINLNARRTMEPRLWNLSEASLVSVIPYLNNISSSTTNRTKKEYMAARYSLTSIESKTGA</sequence>
<keyword evidence="1" id="KW-0175">Coiled coil</keyword>